<evidence type="ECO:0000256" key="1">
    <source>
        <dbReference type="SAM" id="MobiDB-lite"/>
    </source>
</evidence>
<dbReference type="Proteomes" id="UP000325313">
    <property type="component" value="Unassembled WGS sequence"/>
</dbReference>
<protein>
    <submittedName>
        <fullName evidence="2">Uncharacterized protein</fullName>
    </submittedName>
</protein>
<comment type="caution">
    <text evidence="2">The sequence shown here is derived from an EMBL/GenBank/DDBJ whole genome shotgun (WGS) entry which is preliminary data.</text>
</comment>
<evidence type="ECO:0000313" key="2">
    <source>
        <dbReference type="EMBL" id="KAA1084916.1"/>
    </source>
</evidence>
<evidence type="ECO:0000313" key="3">
    <source>
        <dbReference type="Proteomes" id="UP000325313"/>
    </source>
</evidence>
<organism evidence="2 3">
    <name type="scientific">Puccinia graminis f. sp. tritici</name>
    <dbReference type="NCBI Taxonomy" id="56615"/>
    <lineage>
        <taxon>Eukaryota</taxon>
        <taxon>Fungi</taxon>
        <taxon>Dikarya</taxon>
        <taxon>Basidiomycota</taxon>
        <taxon>Pucciniomycotina</taxon>
        <taxon>Pucciniomycetes</taxon>
        <taxon>Pucciniales</taxon>
        <taxon>Pucciniaceae</taxon>
        <taxon>Puccinia</taxon>
    </lineage>
</organism>
<feature type="region of interest" description="Disordered" evidence="1">
    <location>
        <begin position="108"/>
        <end position="128"/>
    </location>
</feature>
<feature type="compositionally biased region" description="Polar residues" evidence="1">
    <location>
        <begin position="109"/>
        <end position="119"/>
    </location>
</feature>
<sequence length="255" mass="28493">MNSKPQETPPSSSKISKPKLRYPRLFEWASKGAQLKHIAPSPAPPSVIHPWIKSSLFRNSRLASYLFSHSNWIQPLLSLGYRRPLVETDLWALDHDRQSDILSDKLLENTGNDSLQPQKDQPAGDPKHLAKASLVRSTQRHLLSKILDCWALQIPTPTATLQSSRLWACNRTVPYCKRPRHFFYISSLPEHVVQDPGNSFLPSQLVGHISSDVSRIDVCMGLFHMSWATPIQLAAILAILVLQIGPSSLAGVGFI</sequence>
<dbReference type="AlphaFoldDB" id="A0A5B0N858"/>
<gene>
    <name evidence="2" type="ORF">PGTUg99_000048</name>
</gene>
<reference evidence="2 3" key="1">
    <citation type="submission" date="2019-05" db="EMBL/GenBank/DDBJ databases">
        <title>Emergence of the Ug99 lineage of the wheat stem rust pathogen through somatic hybridization.</title>
        <authorList>
            <person name="Li F."/>
            <person name="Upadhyaya N.M."/>
            <person name="Sperschneider J."/>
            <person name="Matny O."/>
            <person name="Nguyen-Phuc H."/>
            <person name="Mago R."/>
            <person name="Raley C."/>
            <person name="Miller M.E."/>
            <person name="Silverstein K.A.T."/>
            <person name="Henningsen E."/>
            <person name="Hirsch C.D."/>
            <person name="Visser B."/>
            <person name="Pretorius Z.A."/>
            <person name="Steffenson B.J."/>
            <person name="Schwessinger B."/>
            <person name="Dodds P.N."/>
            <person name="Figueroa M."/>
        </authorList>
    </citation>
    <scope>NUCLEOTIDE SEQUENCE [LARGE SCALE GENOMIC DNA]</scope>
    <source>
        <strain evidence="2 3">Ug99</strain>
    </source>
</reference>
<dbReference type="EMBL" id="VDEP01000424">
    <property type="protein sequence ID" value="KAA1084916.1"/>
    <property type="molecule type" value="Genomic_DNA"/>
</dbReference>
<accession>A0A5B0N858</accession>
<proteinExistence type="predicted"/>
<name>A0A5B0N858_PUCGR</name>